<feature type="domain" description="EamA" evidence="2">
    <location>
        <begin position="4"/>
        <end position="135"/>
    </location>
</feature>
<feature type="transmembrane region" description="Helical" evidence="1">
    <location>
        <begin position="62"/>
        <end position="82"/>
    </location>
</feature>
<protein>
    <recommendedName>
        <fullName evidence="2">EamA domain-containing protein</fullName>
    </recommendedName>
</protein>
<dbReference type="EMBL" id="BSDR01000001">
    <property type="protein sequence ID" value="GLI34722.1"/>
    <property type="molecule type" value="Genomic_DNA"/>
</dbReference>
<feature type="transmembrane region" description="Helical" evidence="1">
    <location>
        <begin position="94"/>
        <end position="112"/>
    </location>
</feature>
<dbReference type="InterPro" id="IPR000620">
    <property type="entry name" value="EamA_dom"/>
</dbReference>
<proteinExistence type="predicted"/>
<name>A0A9W6D5P6_9BACT</name>
<feature type="transmembrane region" description="Helical" evidence="1">
    <location>
        <begin position="157"/>
        <end position="177"/>
    </location>
</feature>
<evidence type="ECO:0000313" key="4">
    <source>
        <dbReference type="Proteomes" id="UP001144372"/>
    </source>
</evidence>
<sequence length="287" mass="31428">MLISGFSYAFGSAFFAATSDALAKQALRSHSTIVTAWVRLAYASPFLLPFLYFIPIPPLDRIFWITILLLLPLEAGAIILYMKALHISPLSLTVPFLSFSPAFTIFTSFLILGEQPDSSGIMGISLIMVGAYLLNVHLSRKGVLQPLRAVMTERGSLLMILVAFIYSITSSLGKMAIQHSSPAFMGIIYLPLVSFSLLPFAVRNGMRVSALRSGGTLFFLIGISQAFMALCHFKAISMILVSYMISVKRMSILLSVLLGGIFFHEEHLKERLAGSLLMLLGVVLIVL</sequence>
<dbReference type="Pfam" id="PF00892">
    <property type="entry name" value="EamA"/>
    <property type="match status" value="2"/>
</dbReference>
<feature type="transmembrane region" description="Helical" evidence="1">
    <location>
        <begin position="36"/>
        <end position="56"/>
    </location>
</feature>
<feature type="transmembrane region" description="Helical" evidence="1">
    <location>
        <begin position="241"/>
        <end position="263"/>
    </location>
</feature>
<organism evidence="3 4">
    <name type="scientific">Desulforhabdus amnigena</name>
    <dbReference type="NCBI Taxonomy" id="40218"/>
    <lineage>
        <taxon>Bacteria</taxon>
        <taxon>Pseudomonadati</taxon>
        <taxon>Thermodesulfobacteriota</taxon>
        <taxon>Syntrophobacteria</taxon>
        <taxon>Syntrophobacterales</taxon>
        <taxon>Syntrophobacteraceae</taxon>
        <taxon>Desulforhabdus</taxon>
    </lineage>
</organism>
<dbReference type="GO" id="GO:0016020">
    <property type="term" value="C:membrane"/>
    <property type="evidence" value="ECO:0007669"/>
    <property type="project" value="InterPro"/>
</dbReference>
<dbReference type="PANTHER" id="PTHR22911">
    <property type="entry name" value="ACYL-MALONYL CONDENSING ENZYME-RELATED"/>
    <property type="match status" value="1"/>
</dbReference>
<feature type="transmembrane region" description="Helical" evidence="1">
    <location>
        <begin position="183"/>
        <end position="202"/>
    </location>
</feature>
<gene>
    <name evidence="3" type="ORF">DAMNIGENAA_21550</name>
</gene>
<dbReference type="AlphaFoldDB" id="A0A9W6D5P6"/>
<feature type="domain" description="EamA" evidence="2">
    <location>
        <begin position="155"/>
        <end position="286"/>
    </location>
</feature>
<evidence type="ECO:0000313" key="3">
    <source>
        <dbReference type="EMBL" id="GLI34722.1"/>
    </source>
</evidence>
<dbReference type="Proteomes" id="UP001144372">
    <property type="component" value="Unassembled WGS sequence"/>
</dbReference>
<evidence type="ECO:0000256" key="1">
    <source>
        <dbReference type="SAM" id="Phobius"/>
    </source>
</evidence>
<keyword evidence="1" id="KW-1133">Transmembrane helix</keyword>
<feature type="transmembrane region" description="Helical" evidence="1">
    <location>
        <begin position="118"/>
        <end position="136"/>
    </location>
</feature>
<keyword evidence="4" id="KW-1185">Reference proteome</keyword>
<accession>A0A9W6D5P6</accession>
<evidence type="ECO:0000259" key="2">
    <source>
        <dbReference type="Pfam" id="PF00892"/>
    </source>
</evidence>
<keyword evidence="1" id="KW-0472">Membrane</keyword>
<dbReference type="Gene3D" id="1.10.3730.20">
    <property type="match status" value="1"/>
</dbReference>
<dbReference type="PANTHER" id="PTHR22911:SF137">
    <property type="entry name" value="SOLUTE CARRIER FAMILY 35 MEMBER G2-RELATED"/>
    <property type="match status" value="1"/>
</dbReference>
<dbReference type="InterPro" id="IPR037185">
    <property type="entry name" value="EmrE-like"/>
</dbReference>
<keyword evidence="1" id="KW-0812">Transmembrane</keyword>
<dbReference type="SUPFAM" id="SSF103481">
    <property type="entry name" value="Multidrug resistance efflux transporter EmrE"/>
    <property type="match status" value="1"/>
</dbReference>
<dbReference type="RefSeq" id="WP_281794128.1">
    <property type="nucleotide sequence ID" value="NZ_BSDR01000001.1"/>
</dbReference>
<reference evidence="3" key="1">
    <citation type="submission" date="2022-12" db="EMBL/GenBank/DDBJ databases">
        <title>Reference genome sequencing for broad-spectrum identification of bacterial and archaeal isolates by mass spectrometry.</title>
        <authorList>
            <person name="Sekiguchi Y."/>
            <person name="Tourlousse D.M."/>
        </authorList>
    </citation>
    <scope>NUCLEOTIDE SEQUENCE</scope>
    <source>
        <strain evidence="3">ASRB1</strain>
    </source>
</reference>
<comment type="caution">
    <text evidence="3">The sequence shown here is derived from an EMBL/GenBank/DDBJ whole genome shotgun (WGS) entry which is preliminary data.</text>
</comment>
<feature type="transmembrane region" description="Helical" evidence="1">
    <location>
        <begin position="214"/>
        <end position="235"/>
    </location>
</feature>